<protein>
    <submittedName>
        <fullName evidence="2">Helix-turn-helix domain-containing protein</fullName>
    </submittedName>
</protein>
<evidence type="ECO:0000313" key="3">
    <source>
        <dbReference type="Proteomes" id="UP001361239"/>
    </source>
</evidence>
<keyword evidence="3" id="KW-1185">Reference proteome</keyword>
<dbReference type="InterPro" id="IPR009057">
    <property type="entry name" value="Homeodomain-like_sf"/>
</dbReference>
<dbReference type="PRINTS" id="PR01590">
    <property type="entry name" value="HTHFIS"/>
</dbReference>
<dbReference type="SUPFAM" id="SSF46689">
    <property type="entry name" value="Homeodomain-like"/>
    <property type="match status" value="1"/>
</dbReference>
<sequence length="129" mass="14702">MVRSAEAYVMDASHWDESWFYEARGDDLTRYRHAEPSLFISDLADRIATICVPHAACDCEAAAQKTEASFSLFAADGHMRPFEEIEAEIIRIAVNRYDGRISEVARRLKIGRSTVYRKMDEFGIEHAQA</sequence>
<feature type="domain" description="DNA binding HTH" evidence="1">
    <location>
        <begin position="82"/>
        <end position="122"/>
    </location>
</feature>
<dbReference type="RefSeq" id="WP_339586413.1">
    <property type="nucleotide sequence ID" value="NZ_JBBHJZ010000001.1"/>
</dbReference>
<dbReference type="InterPro" id="IPR002197">
    <property type="entry name" value="HTH_Fis"/>
</dbReference>
<reference evidence="2 3" key="1">
    <citation type="submission" date="2024-03" db="EMBL/GenBank/DDBJ databases">
        <authorList>
            <person name="Jo J.-H."/>
        </authorList>
    </citation>
    <scope>NUCLEOTIDE SEQUENCE [LARGE SCALE GENOMIC DNA]</scope>
    <source>
        <strain evidence="2 3">PS1R-30</strain>
    </source>
</reference>
<evidence type="ECO:0000259" key="1">
    <source>
        <dbReference type="Pfam" id="PF02954"/>
    </source>
</evidence>
<comment type="caution">
    <text evidence="2">The sequence shown here is derived from an EMBL/GenBank/DDBJ whole genome shotgun (WGS) entry which is preliminary data.</text>
</comment>
<organism evidence="2 3">
    <name type="scientific">Novosphingobium anseongense</name>
    <dbReference type="NCBI Taxonomy" id="3133436"/>
    <lineage>
        <taxon>Bacteria</taxon>
        <taxon>Pseudomonadati</taxon>
        <taxon>Pseudomonadota</taxon>
        <taxon>Alphaproteobacteria</taxon>
        <taxon>Sphingomonadales</taxon>
        <taxon>Sphingomonadaceae</taxon>
        <taxon>Novosphingobium</taxon>
    </lineage>
</organism>
<dbReference type="Proteomes" id="UP001361239">
    <property type="component" value="Unassembled WGS sequence"/>
</dbReference>
<dbReference type="Pfam" id="PF02954">
    <property type="entry name" value="HTH_8"/>
    <property type="match status" value="1"/>
</dbReference>
<dbReference type="Gene3D" id="1.10.10.60">
    <property type="entry name" value="Homeodomain-like"/>
    <property type="match status" value="1"/>
</dbReference>
<name>A0ABU8RUQ3_9SPHN</name>
<proteinExistence type="predicted"/>
<dbReference type="EMBL" id="JBBHJZ010000001">
    <property type="protein sequence ID" value="MEJ5976504.1"/>
    <property type="molecule type" value="Genomic_DNA"/>
</dbReference>
<gene>
    <name evidence="2" type="ORF">WG901_07655</name>
</gene>
<accession>A0ABU8RUQ3</accession>
<evidence type="ECO:0000313" key="2">
    <source>
        <dbReference type="EMBL" id="MEJ5976504.1"/>
    </source>
</evidence>